<evidence type="ECO:0000313" key="3">
    <source>
        <dbReference type="Proteomes" id="UP000803884"/>
    </source>
</evidence>
<dbReference type="Proteomes" id="UP000803884">
    <property type="component" value="Unassembled WGS sequence"/>
</dbReference>
<accession>A0AB34KXZ4</accession>
<name>A0AB34KXZ4_9PEZI</name>
<dbReference type="RefSeq" id="XP_069232216.1">
    <property type="nucleotide sequence ID" value="XM_069370564.1"/>
</dbReference>
<evidence type="ECO:0000313" key="2">
    <source>
        <dbReference type="EMBL" id="KAL1589111.1"/>
    </source>
</evidence>
<keyword evidence="3" id="KW-1185">Reference proteome</keyword>
<sequence>MATDMSRKSFLTLTPIDFSLTAGTNIPAPLDTPPKSPAYAARPPTAGGGPLSSHPTSAEDIAGTFPPTPEPENEGLAKMSSSTSSDRNLDRADSFQTPASPASKTRTPSKIPEQKQGQSVRKLFSLNNLRNSFSSSRTSLHGNRASSVETSPKQAQPESFSRPASAQTIQPQMRQRSKSGSWFKRKSGMFMLNGGADLDAVVEDRPATRESEKKVEVDYKPAPLLPEIKTLGNGAANGGDLGWDENMFIR</sequence>
<feature type="compositionally biased region" description="Low complexity" evidence="1">
    <location>
        <begin position="123"/>
        <end position="140"/>
    </location>
</feature>
<dbReference type="AlphaFoldDB" id="A0AB34KXZ4"/>
<organism evidence="2 3">
    <name type="scientific">Cladosporium halotolerans</name>
    <dbReference type="NCBI Taxonomy" id="1052096"/>
    <lineage>
        <taxon>Eukaryota</taxon>
        <taxon>Fungi</taxon>
        <taxon>Dikarya</taxon>
        <taxon>Ascomycota</taxon>
        <taxon>Pezizomycotina</taxon>
        <taxon>Dothideomycetes</taxon>
        <taxon>Dothideomycetidae</taxon>
        <taxon>Cladosporiales</taxon>
        <taxon>Cladosporiaceae</taxon>
        <taxon>Cladosporium</taxon>
    </lineage>
</organism>
<feature type="region of interest" description="Disordered" evidence="1">
    <location>
        <begin position="20"/>
        <end position="183"/>
    </location>
</feature>
<evidence type="ECO:0000256" key="1">
    <source>
        <dbReference type="SAM" id="MobiDB-lite"/>
    </source>
</evidence>
<gene>
    <name evidence="2" type="ORF">WHR41_01958</name>
</gene>
<dbReference type="EMBL" id="JAAQHG020000005">
    <property type="protein sequence ID" value="KAL1589111.1"/>
    <property type="molecule type" value="Genomic_DNA"/>
</dbReference>
<feature type="compositionally biased region" description="Polar residues" evidence="1">
    <location>
        <begin position="144"/>
        <end position="180"/>
    </location>
</feature>
<proteinExistence type="predicted"/>
<dbReference type="GeneID" id="96003402"/>
<protein>
    <submittedName>
        <fullName evidence="2">Uncharacterized protein</fullName>
    </submittedName>
</protein>
<comment type="caution">
    <text evidence="2">The sequence shown here is derived from an EMBL/GenBank/DDBJ whole genome shotgun (WGS) entry which is preliminary data.</text>
</comment>
<feature type="compositionally biased region" description="Polar residues" evidence="1">
    <location>
        <begin position="94"/>
        <end position="108"/>
    </location>
</feature>
<reference evidence="2 3" key="1">
    <citation type="journal article" date="2020" name="Microbiol. Resour. Announc.">
        <title>Draft Genome Sequence of a Cladosporium Species Isolated from the Mesophotic Ascidian Didemnum maculosum.</title>
        <authorList>
            <person name="Gioti A."/>
            <person name="Siaperas R."/>
            <person name="Nikolaivits E."/>
            <person name="Le Goff G."/>
            <person name="Ouazzani J."/>
            <person name="Kotoulas G."/>
            <person name="Topakas E."/>
        </authorList>
    </citation>
    <scope>NUCLEOTIDE SEQUENCE [LARGE SCALE GENOMIC DNA]</scope>
    <source>
        <strain evidence="2 3">TM138-S3</strain>
    </source>
</reference>